<sequence length="127" mass="12608">MVNARQFMVVGVALIALAGCSSSAGDPGSAAQPQVPVVDPGASEAAAKRAAAAGDADSYVAALKAIDPKLGTNQAAALDNGKTICLDIEQKKTDAELAKNAATRFDVDKGTAAKVVAATRKALCPAA</sequence>
<evidence type="ECO:0000256" key="1">
    <source>
        <dbReference type="SAM" id="SignalP"/>
    </source>
</evidence>
<dbReference type="PROSITE" id="PS51257">
    <property type="entry name" value="PROKAR_LIPOPROTEIN"/>
    <property type="match status" value="1"/>
</dbReference>
<keyword evidence="4" id="KW-1185">Reference proteome</keyword>
<proteinExistence type="predicted"/>
<gene>
    <name evidence="3" type="ORF">Adu01nite_32390</name>
</gene>
<feature type="chain" id="PRO_5045553907" description="DUF732 domain-containing protein" evidence="1">
    <location>
        <begin position="25"/>
        <end position="127"/>
    </location>
</feature>
<dbReference type="EMBL" id="BOML01000027">
    <property type="protein sequence ID" value="GIE01889.1"/>
    <property type="molecule type" value="Genomic_DNA"/>
</dbReference>
<dbReference type="InterPro" id="IPR007969">
    <property type="entry name" value="DUF732"/>
</dbReference>
<evidence type="ECO:0000259" key="2">
    <source>
        <dbReference type="Pfam" id="PF05305"/>
    </source>
</evidence>
<accession>A0ABQ3YX44</accession>
<dbReference type="Proteomes" id="UP000637628">
    <property type="component" value="Unassembled WGS sequence"/>
</dbReference>
<feature type="domain" description="DUF732" evidence="2">
    <location>
        <begin position="57"/>
        <end position="125"/>
    </location>
</feature>
<name>A0ABQ3YX44_9ACTN</name>
<protein>
    <recommendedName>
        <fullName evidence="2">DUF732 domain-containing protein</fullName>
    </recommendedName>
</protein>
<evidence type="ECO:0000313" key="3">
    <source>
        <dbReference type="EMBL" id="GIE01889.1"/>
    </source>
</evidence>
<feature type="signal peptide" evidence="1">
    <location>
        <begin position="1"/>
        <end position="24"/>
    </location>
</feature>
<dbReference type="Pfam" id="PF05305">
    <property type="entry name" value="DUF732"/>
    <property type="match status" value="1"/>
</dbReference>
<reference evidence="3 4" key="1">
    <citation type="submission" date="2021-01" db="EMBL/GenBank/DDBJ databases">
        <title>Whole genome shotgun sequence of Actinoplanes durhamensis NBRC 14914.</title>
        <authorList>
            <person name="Komaki H."/>
            <person name="Tamura T."/>
        </authorList>
    </citation>
    <scope>NUCLEOTIDE SEQUENCE [LARGE SCALE GENOMIC DNA]</scope>
    <source>
        <strain evidence="3 4">NBRC 14914</strain>
    </source>
</reference>
<organism evidence="3 4">
    <name type="scientific">Paractinoplanes durhamensis</name>
    <dbReference type="NCBI Taxonomy" id="113563"/>
    <lineage>
        <taxon>Bacteria</taxon>
        <taxon>Bacillati</taxon>
        <taxon>Actinomycetota</taxon>
        <taxon>Actinomycetes</taxon>
        <taxon>Micromonosporales</taxon>
        <taxon>Micromonosporaceae</taxon>
        <taxon>Paractinoplanes</taxon>
    </lineage>
</organism>
<keyword evidence="1" id="KW-0732">Signal</keyword>
<evidence type="ECO:0000313" key="4">
    <source>
        <dbReference type="Proteomes" id="UP000637628"/>
    </source>
</evidence>
<comment type="caution">
    <text evidence="3">The sequence shown here is derived from an EMBL/GenBank/DDBJ whole genome shotgun (WGS) entry which is preliminary data.</text>
</comment>